<sequence>MDPASSVPAQEAGISAPHERLEQKIINLITETNNQLSLSRLTDEREKSEWLRKIFVAKVWPEVRDNYDTMTEGLKKLLHNELNRKRISSEVSGRAKMEDSIKKSLERRETDLWEQRQQYFRGLEDIFHEMHDLAGLRIVLAYPDDIERGQNLIERMFQLEKPLAHFLPDREVGQHWRRPWFDAYETRNYRVSLRDNETRAIGQYVGVMFEIQLTTLAEDLYNKLAHDLLYKPIPGSLTHQDEMVIDLSHGLSRCFGLCVRILKGKLNTRSNIIERIKGNEDEFAEIGQILGQGSQNEVKIALDKVIENFNSGEFSDHVKSLSRRVDQVLEEMERDRTEYTSTYLKDRRDKVLRNLPTLPYRDRKDRNPKPVQGTCQWFINHEVFRQWQDDTSSSLLWVSADPGCGKSVLAKHLVDNVLPNSETRITCYFFFKDDFEDQKDVVGALRSLLHQLFNQRESLLSDEILQRFEKDETLYESFIGLWSTLTDVARSVNAGEIVCVLDALDECYEDGRSRLVGALKELYENERSRATLKFVLTTRPHLLIVRDFRTRSQRIIRLAGEGETEIREISQEINLVIGVKVKELGERLRLQGDEERLLQNELTSVPNRTYLWVYLAFDFLSKSIMINKSSIRRITRDIPKTVEAAYEKILGRSGDRDTAKKVLHIIVAATRPLTLPEMATALAMNGSIQSESHLEIEEEHRFHEMLREICGLFITVIDSQIYLLHQTCREFLIQKELANEPERPATRSFYTTQQGIGLSTSSGCEFTRKRLETAPPEGFSALMVGSLFGLDQVVSLLLEDEKPVLNSRGARYGRSTLFFAFQNIHKSLLRKFQSLGIPVKDSTRPKEKLIVNSRDTRYCTPLFYAAMNGHTNIVKTLIEHNADVETEDLSGATPLSVAADNGHTAVVELLIAKNESSNYLEKRAGPSKTPLHIITRKRQLISKTALHSAAAEGHEAIVELLLSKGALINALDEVKRTPLHLAAGCGHEAVVKLLLSKGALIDGKDFKKQTPLHLAVQYKCETIIKLLLNKGAPINAQDETSRTPLHLAAEAEHEASVGGYEAIVKLLLSKGALINAQDKKACTPLHLAAGNGHEAVVELLLSKGALINALDEVNRTPLHLAAGKGHEAVAELLLNKGALIDAQDRRGKTPLHLAATEWRSEEVVKLLLSKGALTNIKDNKKRTPRDLAAKEQRKAIVGLLQAAEASTAA</sequence>
<reference evidence="1" key="1">
    <citation type="submission" date="2022-12" db="EMBL/GenBank/DDBJ databases">
        <title>Genome Sequence of Lasiodiplodia mahajangana.</title>
        <authorList>
            <person name="Buettner E."/>
        </authorList>
    </citation>
    <scope>NUCLEOTIDE SEQUENCE</scope>
    <source>
        <strain evidence="1">VT137</strain>
    </source>
</reference>
<accession>A0ACC2JMM4</accession>
<evidence type="ECO:0000313" key="1">
    <source>
        <dbReference type="EMBL" id="KAJ8128503.1"/>
    </source>
</evidence>
<dbReference type="Proteomes" id="UP001153332">
    <property type="component" value="Unassembled WGS sequence"/>
</dbReference>
<protein>
    <submittedName>
        <fullName evidence="1">Uncharacterized protein</fullName>
    </submittedName>
</protein>
<proteinExistence type="predicted"/>
<gene>
    <name evidence="1" type="ORF">O1611_g5132</name>
</gene>
<name>A0ACC2JMM4_9PEZI</name>
<organism evidence="1 2">
    <name type="scientific">Lasiodiplodia mahajangana</name>
    <dbReference type="NCBI Taxonomy" id="1108764"/>
    <lineage>
        <taxon>Eukaryota</taxon>
        <taxon>Fungi</taxon>
        <taxon>Dikarya</taxon>
        <taxon>Ascomycota</taxon>
        <taxon>Pezizomycotina</taxon>
        <taxon>Dothideomycetes</taxon>
        <taxon>Dothideomycetes incertae sedis</taxon>
        <taxon>Botryosphaeriales</taxon>
        <taxon>Botryosphaeriaceae</taxon>
        <taxon>Lasiodiplodia</taxon>
    </lineage>
</organism>
<comment type="caution">
    <text evidence="1">The sequence shown here is derived from an EMBL/GenBank/DDBJ whole genome shotgun (WGS) entry which is preliminary data.</text>
</comment>
<keyword evidence="2" id="KW-1185">Reference proteome</keyword>
<evidence type="ECO:0000313" key="2">
    <source>
        <dbReference type="Proteomes" id="UP001153332"/>
    </source>
</evidence>
<dbReference type="EMBL" id="JAPUUL010001046">
    <property type="protein sequence ID" value="KAJ8128503.1"/>
    <property type="molecule type" value="Genomic_DNA"/>
</dbReference>